<reference evidence="5" key="1">
    <citation type="submission" date="2025-08" db="UniProtKB">
        <authorList>
            <consortium name="Ensembl"/>
        </authorList>
    </citation>
    <scope>IDENTIFICATION</scope>
</reference>
<dbReference type="KEGG" id="pki:111847750"/>
<dbReference type="InterPro" id="IPR000159">
    <property type="entry name" value="RA_dom"/>
</dbReference>
<dbReference type="PROSITE" id="PS50297">
    <property type="entry name" value="ANK_REP_REGION"/>
    <property type="match status" value="1"/>
</dbReference>
<evidence type="ECO:0000259" key="3">
    <source>
        <dbReference type="PROSITE" id="PS50200"/>
    </source>
</evidence>
<dbReference type="PANTHER" id="PTHR21437">
    <property type="entry name" value="WIDE AWAKE"/>
    <property type="match status" value="1"/>
</dbReference>
<evidence type="ECO:0000256" key="2">
    <source>
        <dbReference type="SAM" id="MobiDB-lite"/>
    </source>
</evidence>
<dbReference type="SUPFAM" id="SSF48403">
    <property type="entry name" value="Ankyrin repeat"/>
    <property type="match status" value="1"/>
</dbReference>
<dbReference type="CDD" id="cd00063">
    <property type="entry name" value="FN3"/>
    <property type="match status" value="1"/>
</dbReference>
<feature type="region of interest" description="Disordered" evidence="2">
    <location>
        <begin position="107"/>
        <end position="128"/>
    </location>
</feature>
<dbReference type="Gene3D" id="1.25.40.20">
    <property type="entry name" value="Ankyrin repeat-containing domain"/>
    <property type="match status" value="1"/>
</dbReference>
<dbReference type="GO" id="GO:0005819">
    <property type="term" value="C:spindle"/>
    <property type="evidence" value="ECO:0007669"/>
    <property type="project" value="TreeGrafter"/>
</dbReference>
<feature type="region of interest" description="Disordered" evidence="2">
    <location>
        <begin position="235"/>
        <end position="254"/>
    </location>
</feature>
<dbReference type="GO" id="GO:0000132">
    <property type="term" value="P:establishment of mitotic spindle orientation"/>
    <property type="evidence" value="ECO:0007669"/>
    <property type="project" value="TreeGrafter"/>
</dbReference>
<feature type="domain" description="Ras-associating" evidence="3">
    <location>
        <begin position="1224"/>
        <end position="1327"/>
    </location>
</feature>
<evidence type="ECO:0000256" key="1">
    <source>
        <dbReference type="PROSITE-ProRule" id="PRU00023"/>
    </source>
</evidence>
<dbReference type="GO" id="GO:0061172">
    <property type="term" value="P:regulation of establishment of bipolar cell polarity"/>
    <property type="evidence" value="ECO:0007669"/>
    <property type="project" value="TreeGrafter"/>
</dbReference>
<keyword evidence="1" id="KW-0040">ANK repeat</keyword>
<dbReference type="CDD" id="cd17117">
    <property type="entry name" value="RA_ANKFN1_like"/>
    <property type="match status" value="1"/>
</dbReference>
<feature type="region of interest" description="Disordered" evidence="2">
    <location>
        <begin position="1017"/>
        <end position="1118"/>
    </location>
</feature>
<dbReference type="InterPro" id="IPR036116">
    <property type="entry name" value="FN3_sf"/>
</dbReference>
<feature type="compositionally biased region" description="Basic residues" evidence="2">
    <location>
        <begin position="160"/>
        <end position="170"/>
    </location>
</feature>
<feature type="compositionally biased region" description="Basic and acidic residues" evidence="2">
    <location>
        <begin position="1036"/>
        <end position="1048"/>
    </location>
</feature>
<name>A0A3B3S418_9TELE</name>
<dbReference type="InterPro" id="IPR036770">
    <property type="entry name" value="Ankyrin_rpt-contain_sf"/>
</dbReference>
<dbReference type="SMART" id="SM00060">
    <property type="entry name" value="FN3"/>
    <property type="match status" value="1"/>
</dbReference>
<accession>A0A3B3S418</accession>
<dbReference type="PROSITE" id="PS50088">
    <property type="entry name" value="ANK_REPEAT"/>
    <property type="match status" value="1"/>
</dbReference>
<proteinExistence type="predicted"/>
<dbReference type="PROSITE" id="PS50200">
    <property type="entry name" value="RA"/>
    <property type="match status" value="1"/>
</dbReference>
<dbReference type="OrthoDB" id="2428204at2759"/>
<dbReference type="InterPro" id="IPR003961">
    <property type="entry name" value="FN3_dom"/>
</dbReference>
<evidence type="ECO:0000259" key="4">
    <source>
        <dbReference type="PROSITE" id="PS50853"/>
    </source>
</evidence>
<dbReference type="InterPro" id="IPR013783">
    <property type="entry name" value="Ig-like_fold"/>
</dbReference>
<organism evidence="5 6">
    <name type="scientific">Paramormyrops kingsleyae</name>
    <dbReference type="NCBI Taxonomy" id="1676925"/>
    <lineage>
        <taxon>Eukaryota</taxon>
        <taxon>Metazoa</taxon>
        <taxon>Chordata</taxon>
        <taxon>Craniata</taxon>
        <taxon>Vertebrata</taxon>
        <taxon>Euteleostomi</taxon>
        <taxon>Actinopterygii</taxon>
        <taxon>Neopterygii</taxon>
        <taxon>Teleostei</taxon>
        <taxon>Osteoglossocephala</taxon>
        <taxon>Osteoglossomorpha</taxon>
        <taxon>Osteoglossiformes</taxon>
        <taxon>Mormyridae</taxon>
        <taxon>Paramormyrops</taxon>
    </lineage>
</organism>
<reference evidence="5" key="2">
    <citation type="submission" date="2025-09" db="UniProtKB">
        <authorList>
            <consortium name="Ensembl"/>
        </authorList>
    </citation>
    <scope>IDENTIFICATION</scope>
</reference>
<feature type="repeat" description="ANK" evidence="1">
    <location>
        <begin position="331"/>
        <end position="356"/>
    </location>
</feature>
<protein>
    <submittedName>
        <fullName evidence="5">Ankyrin repeat and fibronectin type-III domain-containing protein 1-like</fullName>
    </submittedName>
</protein>
<keyword evidence="6" id="KW-1185">Reference proteome</keyword>
<dbReference type="Ensembl" id="ENSPKIT00000006003.1">
    <property type="protein sequence ID" value="ENSPKIP00000025273.1"/>
    <property type="gene ID" value="ENSPKIG00000008143.1"/>
</dbReference>
<dbReference type="GO" id="GO:0007165">
    <property type="term" value="P:signal transduction"/>
    <property type="evidence" value="ECO:0007669"/>
    <property type="project" value="InterPro"/>
</dbReference>
<feature type="domain" description="Fibronectin type-III" evidence="4">
    <location>
        <begin position="432"/>
        <end position="528"/>
    </location>
</feature>
<dbReference type="PANTHER" id="PTHR21437:SF2">
    <property type="entry name" value="ANKYRIN REPEAT AND FIBRONECTIN TYPE-III DOMAIN-CONTAINING PROTEIN 1-LIKE"/>
    <property type="match status" value="1"/>
</dbReference>
<dbReference type="Pfam" id="PF13637">
    <property type="entry name" value="Ank_4"/>
    <property type="match status" value="1"/>
</dbReference>
<feature type="region of interest" description="Disordered" evidence="2">
    <location>
        <begin position="149"/>
        <end position="179"/>
    </location>
</feature>
<dbReference type="Gene3D" id="2.60.40.10">
    <property type="entry name" value="Immunoglobulins"/>
    <property type="match status" value="1"/>
</dbReference>
<dbReference type="SUPFAM" id="SSF49265">
    <property type="entry name" value="Fibronectin type III"/>
    <property type="match status" value="1"/>
</dbReference>
<feature type="region of interest" description="Disordered" evidence="2">
    <location>
        <begin position="1163"/>
        <end position="1188"/>
    </location>
</feature>
<dbReference type="InterPro" id="IPR002110">
    <property type="entry name" value="Ankyrin_rpt"/>
</dbReference>
<dbReference type="SMART" id="SM00248">
    <property type="entry name" value="ANK"/>
    <property type="match status" value="2"/>
</dbReference>
<dbReference type="Pfam" id="PF00041">
    <property type="entry name" value="fn3"/>
    <property type="match status" value="1"/>
</dbReference>
<dbReference type="GeneTree" id="ENSGT00940000163984"/>
<dbReference type="SMART" id="SM00314">
    <property type="entry name" value="RA"/>
    <property type="match status" value="1"/>
</dbReference>
<feature type="compositionally biased region" description="Low complexity" evidence="2">
    <location>
        <begin position="1163"/>
        <end position="1175"/>
    </location>
</feature>
<dbReference type="InterPro" id="IPR039269">
    <property type="entry name" value="ANKFN1"/>
</dbReference>
<dbReference type="PROSITE" id="PS50853">
    <property type="entry name" value="FN3"/>
    <property type="match status" value="1"/>
</dbReference>
<evidence type="ECO:0000313" key="6">
    <source>
        <dbReference type="Proteomes" id="UP000261540"/>
    </source>
</evidence>
<feature type="compositionally biased region" description="Basic and acidic residues" evidence="2">
    <location>
        <begin position="107"/>
        <end position="118"/>
    </location>
</feature>
<evidence type="ECO:0000313" key="5">
    <source>
        <dbReference type="Ensembl" id="ENSPKIP00000025273.1"/>
    </source>
</evidence>
<dbReference type="CTD" id="100535772"/>
<dbReference type="STRING" id="1676925.ENSPKIP00000025273"/>
<dbReference type="Proteomes" id="UP000261540">
    <property type="component" value="Unplaced"/>
</dbReference>
<sequence>MSSFGKLSDYFNRRKSREELRQAWRESRRSGSYCCTVAEARSLERKLQRPLLAKSRTLPSIPQSPTVSRVQHSDLLGGSPCGTPLFSTSHPKACTLPSAGEVWRLEDDHDKAEEEARPRSQSPFSHLRSRAAYLRKSVSVDDHLGMVEFGSPAPEGKSQRGGKGKLKRKFSLGSADRKEAQQKKLESGISKFTQRLSLKDRQLKPEKTALDRTLLYRRRSLSLDWAHAPKMTQQMREANAAAGRKPSSVSSPSAARRLYRNLSGKFRVGHPGAEDGTASGRGDKERLCKSAMFQSNEALFEAVEHQDLDLVQLLLSQYSLEELDLNTPNSEGLLPLDIAIMTNNVPMAKLLLQAGAKESPHFVSLEGRAMHLDTLLREAEQKVAELTAQVAGEGPGEREASDRERQLQAWEWRHRLFKRMKTGFEHARPPDAPSDVRLSVCSSTSLGVTFQEPLSVNSAIVTKYKVGWSSSPSLTPLLGETVVEDTKALQCFITGLLMGNPYYVQVSAYNMKGWGPAQMSVPACAVPSSWREVDGRAPRQRGQKEALDQLLGQIKEAHRHCVCHEQCKAPPQVRKHSVSKSLRHLFQPTSKFVKNLKRGLYLAVVFYKDDSIVVTAEDQIPIVEVEDSYSSLLVQDFLWFTKLPSLWEEIPWLQQCLSPSQSSCSCALQTRLKMLQTVSQLQGMLGTQDLGQVYFEPIKDKHGNALLVTLRDLSSGPSLDGMRWTQLCRLQLQRKSISSPEEPTALDMLLITLHEKLAYHRRSRKLLSPGLYLGYLKLCSTVDQIRVLVPQKLPNVLSHVKVRDNSNVSREEWQWFQALRCLEEALEMDQDVQSGPHQFLQDLRSACKELMSHINIPVSQASEFRIYSQEVLEVGEKVSFLLLLPPSDDVCTAPGQNNPFSPRSGFLTLPLQIFELVHFDTYRQSFIGQYCRVSALLELESLMSQQTLREAFSESELLEAKQKQQQVQEHIQQMEELWREARWIMDALQYARYKQPSGGISLAWIIDFSRDVVPEKPRSTSSQLDYLPSPVPSPETGRKLNSELHGLSDEEGSSEVFLTTDSDYDSSRAQSPRELDLLPSSPCSSAAEPRPFQHESFGRGALRGSTPDVLQASEPGPAEHVERRHAAELFDSDFILPSRQIELLRITEKRQAFCVRTSSLEFPPVSATSPPSTSPQHRRHQHSSMDRCCPPECRPLLAPARTLSEDSGSQRTSAPSAGLCRKPCHITLRVYPQYRTGLPSETSVKLRVTPRTSAGEMVRLVVQEMNEVSRRLLGSPERCVYRDEQVEHFGLVLLLEDREKWLQDDFRPLELQNPWLRGKLCVRVKEYSPLALQCSRATTV</sequence>